<evidence type="ECO:0000256" key="2">
    <source>
        <dbReference type="ARBA" id="ARBA00022475"/>
    </source>
</evidence>
<reference evidence="14" key="1">
    <citation type="journal article" date="2014" name="Int. J. Syst. Evol. Microbiol.">
        <title>Complete genome sequence of Corynebacterium casei LMG S-19264T (=DSM 44701T), isolated from a smear-ripened cheese.</title>
        <authorList>
            <consortium name="US DOE Joint Genome Institute (JGI-PGF)"/>
            <person name="Walter F."/>
            <person name="Albersmeier A."/>
            <person name="Kalinowski J."/>
            <person name="Ruckert C."/>
        </authorList>
    </citation>
    <scope>NUCLEOTIDE SEQUENCE</scope>
    <source>
        <strain evidence="14">CGMCC 4.3508</strain>
    </source>
</reference>
<evidence type="ECO:0000256" key="5">
    <source>
        <dbReference type="ARBA" id="ARBA00023015"/>
    </source>
</evidence>
<dbReference type="Proteomes" id="UP000638263">
    <property type="component" value="Unassembled WGS sequence"/>
</dbReference>
<keyword evidence="5" id="KW-0805">Transcription regulation</keyword>
<keyword evidence="3 11" id="KW-0812">Transmembrane</keyword>
<keyword evidence="6 11" id="KW-0472">Membrane</keyword>
<evidence type="ECO:0000313" key="15">
    <source>
        <dbReference type="Proteomes" id="UP000638263"/>
    </source>
</evidence>
<feature type="transmembrane region" description="Helical" evidence="11">
    <location>
        <begin position="146"/>
        <end position="169"/>
    </location>
</feature>
<dbReference type="PANTHER" id="PTHR37461:SF1">
    <property type="entry name" value="ANTI-SIGMA-K FACTOR RSKA"/>
    <property type="match status" value="1"/>
</dbReference>
<evidence type="ECO:0000256" key="3">
    <source>
        <dbReference type="ARBA" id="ARBA00022692"/>
    </source>
</evidence>
<evidence type="ECO:0000256" key="4">
    <source>
        <dbReference type="ARBA" id="ARBA00022989"/>
    </source>
</evidence>
<comment type="subcellular location">
    <subcellularLocation>
        <location evidence="1">Cell membrane</location>
        <topology evidence="1">Single-pass membrane protein</topology>
    </subcellularLocation>
</comment>
<dbReference type="Gene3D" id="1.10.10.1320">
    <property type="entry name" value="Anti-sigma factor, zinc-finger domain"/>
    <property type="match status" value="1"/>
</dbReference>
<evidence type="ECO:0000256" key="10">
    <source>
        <dbReference type="SAM" id="MobiDB-lite"/>
    </source>
</evidence>
<dbReference type="Pfam" id="PF10099">
    <property type="entry name" value="RskA_C"/>
    <property type="match status" value="1"/>
</dbReference>
<keyword evidence="2" id="KW-1003">Cell membrane</keyword>
<organism evidence="14 15">
    <name type="scientific">Nocardia jinanensis</name>
    <dbReference type="NCBI Taxonomy" id="382504"/>
    <lineage>
        <taxon>Bacteria</taxon>
        <taxon>Bacillati</taxon>
        <taxon>Actinomycetota</taxon>
        <taxon>Actinomycetes</taxon>
        <taxon>Mycobacteriales</taxon>
        <taxon>Nocardiaceae</taxon>
        <taxon>Nocardia</taxon>
    </lineage>
</organism>
<evidence type="ECO:0000256" key="1">
    <source>
        <dbReference type="ARBA" id="ARBA00004162"/>
    </source>
</evidence>
<protein>
    <recommendedName>
        <fullName evidence="9">Regulator of SigK</fullName>
    </recommendedName>
    <alternativeName>
        <fullName evidence="8">Sigma-K anti-sigma factor RskA</fullName>
    </alternativeName>
</protein>
<feature type="region of interest" description="Disordered" evidence="10">
    <location>
        <begin position="272"/>
        <end position="291"/>
    </location>
</feature>
<dbReference type="InterPro" id="IPR018764">
    <property type="entry name" value="RskA_C"/>
</dbReference>
<evidence type="ECO:0000256" key="11">
    <source>
        <dbReference type="SAM" id="Phobius"/>
    </source>
</evidence>
<dbReference type="GO" id="GO:0006417">
    <property type="term" value="P:regulation of translation"/>
    <property type="evidence" value="ECO:0007669"/>
    <property type="project" value="TreeGrafter"/>
</dbReference>
<dbReference type="AlphaFoldDB" id="A0A917RT16"/>
<evidence type="ECO:0000256" key="8">
    <source>
        <dbReference type="ARBA" id="ARBA00029829"/>
    </source>
</evidence>
<evidence type="ECO:0000256" key="7">
    <source>
        <dbReference type="ARBA" id="ARBA00023163"/>
    </source>
</evidence>
<evidence type="ECO:0000313" key="14">
    <source>
        <dbReference type="EMBL" id="GGL26674.1"/>
    </source>
</evidence>
<accession>A0A917RT16</accession>
<evidence type="ECO:0000259" key="12">
    <source>
        <dbReference type="Pfam" id="PF10099"/>
    </source>
</evidence>
<keyword evidence="7" id="KW-0804">Transcription</keyword>
<dbReference type="GO" id="GO:0005886">
    <property type="term" value="C:plasma membrane"/>
    <property type="evidence" value="ECO:0007669"/>
    <property type="project" value="UniProtKB-SubCell"/>
</dbReference>
<dbReference type="PANTHER" id="PTHR37461">
    <property type="entry name" value="ANTI-SIGMA-K FACTOR RSKA"/>
    <property type="match status" value="1"/>
</dbReference>
<proteinExistence type="predicted"/>
<feature type="domain" description="Anti-sigma K factor RskA C-terminal" evidence="12">
    <location>
        <begin position="149"/>
        <end position="284"/>
    </location>
</feature>
<evidence type="ECO:0000259" key="13">
    <source>
        <dbReference type="Pfam" id="PF22618"/>
    </source>
</evidence>
<dbReference type="InterPro" id="IPR041916">
    <property type="entry name" value="Anti_sigma_zinc_sf"/>
</dbReference>
<dbReference type="Pfam" id="PF22618">
    <property type="entry name" value="RskA_N"/>
    <property type="match status" value="1"/>
</dbReference>
<dbReference type="GO" id="GO:0016989">
    <property type="term" value="F:sigma factor antagonist activity"/>
    <property type="evidence" value="ECO:0007669"/>
    <property type="project" value="TreeGrafter"/>
</dbReference>
<dbReference type="InterPro" id="IPR053877">
    <property type="entry name" value="RskA_N"/>
</dbReference>
<comment type="caution">
    <text evidence="14">The sequence shown here is derived from an EMBL/GenBank/DDBJ whole genome shotgun (WGS) entry which is preliminary data.</text>
</comment>
<feature type="region of interest" description="Disordered" evidence="10">
    <location>
        <begin position="91"/>
        <end position="137"/>
    </location>
</feature>
<evidence type="ECO:0000256" key="9">
    <source>
        <dbReference type="ARBA" id="ARBA00030803"/>
    </source>
</evidence>
<dbReference type="InterPro" id="IPR051474">
    <property type="entry name" value="Anti-sigma-K/W_factor"/>
</dbReference>
<gene>
    <name evidence="14" type="ORF">GCM10011588_46860</name>
</gene>
<dbReference type="EMBL" id="BMMH01000010">
    <property type="protein sequence ID" value="GGL26674.1"/>
    <property type="molecule type" value="Genomic_DNA"/>
</dbReference>
<keyword evidence="4 11" id="KW-1133">Transmembrane helix</keyword>
<feature type="domain" description="Anti-sigma-K factor RskA N-terminal" evidence="13">
    <location>
        <begin position="16"/>
        <end position="63"/>
    </location>
</feature>
<evidence type="ECO:0000256" key="6">
    <source>
        <dbReference type="ARBA" id="ARBA00023136"/>
    </source>
</evidence>
<dbReference type="RefSeq" id="WP_058856107.1">
    <property type="nucleotide sequence ID" value="NZ_BMMH01000010.1"/>
</dbReference>
<name>A0A917RT16_9NOCA</name>
<keyword evidence="15" id="KW-1185">Reference proteome</keyword>
<reference evidence="14" key="2">
    <citation type="submission" date="2020-09" db="EMBL/GenBank/DDBJ databases">
        <authorList>
            <person name="Sun Q."/>
            <person name="Zhou Y."/>
        </authorList>
    </citation>
    <scope>NUCLEOTIDE SEQUENCE</scope>
    <source>
        <strain evidence="14">CGMCC 4.3508</strain>
    </source>
</reference>
<sequence>MPDTSPPDSPENSGDLLDLAFPYALDAVATAEGAEIEQRLHTADPSTVRAFDGTVREVREAMAALSVLDAQAPPARVEARIRAALDGVPGARSTVQGIARPDSPPDDALGSTESTQADPATTRPGAGGAAESAHARDRKRALSRRWALAGAAAAVVVAVGIAVGVGVVAQRGDEPAGTVTAQEVLAQPDARTASTPIGAAGVLTVHVSDALSAATVSFAATPAPPPGSDYQLWLIDASGIPRSAGVLTDLPGASDPYVTEFTGSDQLAITLEPDGGSPAPTSDPLAALTLG</sequence>